<reference evidence="2 3" key="1">
    <citation type="submission" date="2024-03" db="EMBL/GenBank/DDBJ databases">
        <title>Whole genomes of four grape xylem sap localized bacterial endophytes.</title>
        <authorList>
            <person name="Kumar G."/>
            <person name="Savka M.A."/>
        </authorList>
    </citation>
    <scope>NUCLEOTIDE SEQUENCE [LARGE SCALE GENOMIC DNA]</scope>
    <source>
        <strain evidence="2 3">RIT_GXS8</strain>
    </source>
</reference>
<proteinExistence type="predicted"/>
<gene>
    <name evidence="2" type="ORF">WMN62_00840</name>
</gene>
<feature type="transmembrane region" description="Helical" evidence="1">
    <location>
        <begin position="12"/>
        <end position="35"/>
    </location>
</feature>
<accession>A0ABU8Y5M0</accession>
<name>A0ABU8Y5M0_9MICO</name>
<dbReference type="RefSeq" id="WP_340195657.1">
    <property type="nucleotide sequence ID" value="NZ_JBBKAP010000004.1"/>
</dbReference>
<feature type="transmembrane region" description="Helical" evidence="1">
    <location>
        <begin position="41"/>
        <end position="61"/>
    </location>
</feature>
<protein>
    <recommendedName>
        <fullName evidence="4">DUF2530 domain-containing protein</fullName>
    </recommendedName>
</protein>
<keyword evidence="1" id="KW-1133">Transmembrane helix</keyword>
<evidence type="ECO:0000313" key="3">
    <source>
        <dbReference type="Proteomes" id="UP001370299"/>
    </source>
</evidence>
<evidence type="ECO:0008006" key="4">
    <source>
        <dbReference type="Google" id="ProtNLM"/>
    </source>
</evidence>
<dbReference type="Proteomes" id="UP001370299">
    <property type="component" value="Unassembled WGS sequence"/>
</dbReference>
<sequence length="73" mass="8124">MSSDSRLLRAAFGRPLVWVGAVWIAVGVLWSFMAVIEPSGFRVFMAVLWLVLGGSMLAVALRDKKRGLGRYQR</sequence>
<evidence type="ECO:0000313" key="2">
    <source>
        <dbReference type="EMBL" id="MEK0170009.1"/>
    </source>
</evidence>
<organism evidence="2 3">
    <name type="scientific">Curtobacterium citreum</name>
    <dbReference type="NCBI Taxonomy" id="2036"/>
    <lineage>
        <taxon>Bacteria</taxon>
        <taxon>Bacillati</taxon>
        <taxon>Actinomycetota</taxon>
        <taxon>Actinomycetes</taxon>
        <taxon>Micrococcales</taxon>
        <taxon>Microbacteriaceae</taxon>
        <taxon>Curtobacterium</taxon>
    </lineage>
</organism>
<keyword evidence="1" id="KW-0812">Transmembrane</keyword>
<keyword evidence="1" id="KW-0472">Membrane</keyword>
<comment type="caution">
    <text evidence="2">The sequence shown here is derived from an EMBL/GenBank/DDBJ whole genome shotgun (WGS) entry which is preliminary data.</text>
</comment>
<evidence type="ECO:0000256" key="1">
    <source>
        <dbReference type="SAM" id="Phobius"/>
    </source>
</evidence>
<keyword evidence="3" id="KW-1185">Reference proteome</keyword>
<dbReference type="EMBL" id="JBBLYY010000004">
    <property type="protein sequence ID" value="MEK0170009.1"/>
    <property type="molecule type" value="Genomic_DNA"/>
</dbReference>